<evidence type="ECO:0000259" key="1">
    <source>
        <dbReference type="Pfam" id="PF17919"/>
    </source>
</evidence>
<dbReference type="PANTHER" id="PTHR48475">
    <property type="entry name" value="RIBONUCLEASE H"/>
    <property type="match status" value="1"/>
</dbReference>
<reference evidence="2 3" key="1">
    <citation type="submission" date="2024-11" db="EMBL/GenBank/DDBJ databases">
        <title>A near-complete genome assembly of Cinchona calisaya.</title>
        <authorList>
            <person name="Lian D.C."/>
            <person name="Zhao X.W."/>
            <person name="Wei L."/>
        </authorList>
    </citation>
    <scope>NUCLEOTIDE SEQUENCE [LARGE SCALE GENOMIC DNA]</scope>
    <source>
        <tissue evidence="2">Nenye</tissue>
    </source>
</reference>
<organism evidence="2 3">
    <name type="scientific">Cinchona calisaya</name>
    <dbReference type="NCBI Taxonomy" id="153742"/>
    <lineage>
        <taxon>Eukaryota</taxon>
        <taxon>Viridiplantae</taxon>
        <taxon>Streptophyta</taxon>
        <taxon>Embryophyta</taxon>
        <taxon>Tracheophyta</taxon>
        <taxon>Spermatophyta</taxon>
        <taxon>Magnoliopsida</taxon>
        <taxon>eudicotyledons</taxon>
        <taxon>Gunneridae</taxon>
        <taxon>Pentapetalae</taxon>
        <taxon>asterids</taxon>
        <taxon>lamiids</taxon>
        <taxon>Gentianales</taxon>
        <taxon>Rubiaceae</taxon>
        <taxon>Cinchonoideae</taxon>
        <taxon>Cinchoneae</taxon>
        <taxon>Cinchona</taxon>
    </lineage>
</organism>
<accession>A0ABD2XSH1</accession>
<dbReference type="InterPro" id="IPR041577">
    <property type="entry name" value="RT_RNaseH_2"/>
</dbReference>
<keyword evidence="3" id="KW-1185">Reference proteome</keyword>
<dbReference type="EMBL" id="JBJUIK010000017">
    <property type="protein sequence ID" value="KAL3497773.1"/>
    <property type="molecule type" value="Genomic_DNA"/>
</dbReference>
<dbReference type="InterPro" id="IPR043502">
    <property type="entry name" value="DNA/RNA_pol_sf"/>
</dbReference>
<gene>
    <name evidence="2" type="ORF">ACH5RR_040505</name>
</gene>
<dbReference type="PANTHER" id="PTHR48475:SF1">
    <property type="entry name" value="RNASE H TYPE-1 DOMAIN-CONTAINING PROTEIN"/>
    <property type="match status" value="1"/>
</dbReference>
<dbReference type="Proteomes" id="UP001630127">
    <property type="component" value="Unassembled WGS sequence"/>
</dbReference>
<name>A0ABD2XSH1_9GENT</name>
<protein>
    <recommendedName>
        <fullName evidence="1">Reverse transcriptase/retrotransposon-derived protein RNase H-like domain-containing protein</fullName>
    </recommendedName>
</protein>
<dbReference type="SUPFAM" id="SSF56672">
    <property type="entry name" value="DNA/RNA polymerases"/>
    <property type="match status" value="1"/>
</dbReference>
<feature type="domain" description="Reverse transcriptase/retrotransposon-derived protein RNase H-like" evidence="1">
    <location>
        <begin position="118"/>
        <end position="199"/>
    </location>
</feature>
<dbReference type="Pfam" id="PF17919">
    <property type="entry name" value="RT_RNaseH_2"/>
    <property type="match status" value="1"/>
</dbReference>
<dbReference type="AlphaFoldDB" id="A0ABD2XSH1"/>
<comment type="caution">
    <text evidence="2">The sequence shown here is derived from an EMBL/GenBank/DDBJ whole genome shotgun (WGS) entry which is preliminary data.</text>
</comment>
<evidence type="ECO:0000313" key="2">
    <source>
        <dbReference type="EMBL" id="KAL3497773.1"/>
    </source>
</evidence>
<sequence>MLPSIGPNRQLIADIDNQLKSSARVEIDKPIPKKPGRHLSGTLAYHLTASKNGIESGTLSINNLTMSTRGLNMVSIEVPSKSKVGNAPGHYNNAKRVRADKQRCSNEHRYDHCLSYLEQGAFGVLKAHEVKPPIMMVPNRARSLKLYISATDDTLSYFLTQDDKEAREGAVYYLSRIMSPIEQRWKPIKKMCLALYFAAHGL</sequence>
<evidence type="ECO:0000313" key="3">
    <source>
        <dbReference type="Proteomes" id="UP001630127"/>
    </source>
</evidence>
<proteinExistence type="predicted"/>